<feature type="domain" description="Beta-galactosidase trimerisation" evidence="1">
    <location>
        <begin position="410"/>
        <end position="474"/>
    </location>
</feature>
<comment type="caution">
    <text evidence="2">The sequence shown here is derived from an EMBL/GenBank/DDBJ whole genome shotgun (WGS) entry which is preliminary data.</text>
</comment>
<dbReference type="InterPro" id="IPR028212">
    <property type="entry name" value="GHL6"/>
</dbReference>
<organism evidence="2 3">
    <name type="scientific">Halovulum marinum</name>
    <dbReference type="NCBI Taxonomy" id="2662447"/>
    <lineage>
        <taxon>Bacteria</taxon>
        <taxon>Pseudomonadati</taxon>
        <taxon>Pseudomonadota</taxon>
        <taxon>Alphaproteobacteria</taxon>
        <taxon>Rhodobacterales</taxon>
        <taxon>Paracoccaceae</taxon>
        <taxon>Halovulum</taxon>
    </lineage>
</organism>
<dbReference type="Pfam" id="PF14871">
    <property type="entry name" value="GHL6"/>
    <property type="match status" value="1"/>
</dbReference>
<dbReference type="SUPFAM" id="SSF51445">
    <property type="entry name" value="(Trans)glycosidases"/>
    <property type="match status" value="1"/>
</dbReference>
<proteinExistence type="predicted"/>
<protein>
    <recommendedName>
        <fullName evidence="1">Beta-galactosidase trimerisation domain-containing protein</fullName>
    </recommendedName>
</protein>
<accession>A0A6L5Z656</accession>
<name>A0A6L5Z656_9RHOB</name>
<dbReference type="CDD" id="cd03143">
    <property type="entry name" value="A4_beta-galactosidase_middle_domain"/>
    <property type="match status" value="1"/>
</dbReference>
<dbReference type="Gene3D" id="3.20.20.80">
    <property type="entry name" value="Glycosidases"/>
    <property type="match status" value="1"/>
</dbReference>
<dbReference type="InterPro" id="IPR029062">
    <property type="entry name" value="Class_I_gatase-like"/>
</dbReference>
<evidence type="ECO:0000313" key="3">
    <source>
        <dbReference type="Proteomes" id="UP000474957"/>
    </source>
</evidence>
<dbReference type="Pfam" id="PF08532">
    <property type="entry name" value="Glyco_hydro_42M"/>
    <property type="match status" value="1"/>
</dbReference>
<sequence length="689" mass="74475">MPLSWTQEPLRLFQHLLREADADRLDAEALVEEAHSCGANGLVIMGGGFSAWYPTKVAMQRVNPRMSGDFLGEVLAEAKARGMRVIARLDISKGRAGLEQSHPDALVRDPSGKIATVWGMPQVCATGPIWQDDAFAIIDELVDNYPALDGIFFNYFHVARCYCARCNAVVRDATGTSIPSPGEWVTTYERWRQGYLADYLGRMRDHIHARAPYMAVIPYHHVRDGWDIRRMAEVSDVLAAQISNPLIPNPVDPQPNWTHWAAEEAMTAWALKPDVPPLLFQTTSEVFASRQSAMPDARLQLNILRGTAAGGRVVPAVNGRLHAGDARFVAALRQVGRDIAAHSDWYHGLKPSGRIALLRSEDSRLFGVDAGRMAGAPDGSGHVAEFRGLFEMLSDLGYPLELVLAGALDSETLSRFDLVIAPGVQCLSPEDAALLDDYVADGGVLLATADTGICDADGVPRETPPLSCLRALPGRVRNIDGGYLARRRPDAGGPLEGVAYVAAAGAFWQPFAENGPEDDLFLVGPFVNNAPEFTEVSGPGEAPGKIFKHHGRGRAIWLPWRIGALYGRHGVPEYRAILGELLYEQVGAAPLVHDGGPAVEAVLTAHPLGQVLHLLNRGAVTGRPFSQLSPVAGFEVAVETGAIEVVVLAGEAIAFRRDGRSRLILTVPRLDNYVAVAMIAGTAEEERPA</sequence>
<keyword evidence="3" id="KW-1185">Reference proteome</keyword>
<reference evidence="2 3" key="1">
    <citation type="submission" date="2019-10" db="EMBL/GenBank/DDBJ databases">
        <title>Cognatihalovulum marinum gen. nov. sp. nov., a new member of the family Rhodobacteraceae isolated from deep seawater of the Northwest Indian Ocean.</title>
        <authorList>
            <person name="Ruan C."/>
            <person name="Wang J."/>
            <person name="Zheng X."/>
            <person name="Song L."/>
            <person name="Zhu Y."/>
            <person name="Huang Y."/>
            <person name="Lu Z."/>
            <person name="Du W."/>
            <person name="Huang L."/>
            <person name="Dai X."/>
        </authorList>
    </citation>
    <scope>NUCLEOTIDE SEQUENCE [LARGE SCALE GENOMIC DNA]</scope>
    <source>
        <strain evidence="2 3">2CG4</strain>
    </source>
</reference>
<dbReference type="GO" id="GO:0004565">
    <property type="term" value="F:beta-galactosidase activity"/>
    <property type="evidence" value="ECO:0007669"/>
    <property type="project" value="InterPro"/>
</dbReference>
<dbReference type="AlphaFoldDB" id="A0A6L5Z656"/>
<dbReference type="EMBL" id="WIND01000038">
    <property type="protein sequence ID" value="MSU92071.1"/>
    <property type="molecule type" value="Genomic_DNA"/>
</dbReference>
<evidence type="ECO:0000259" key="1">
    <source>
        <dbReference type="Pfam" id="PF08532"/>
    </source>
</evidence>
<dbReference type="SUPFAM" id="SSF52317">
    <property type="entry name" value="Class I glutamine amidotransferase-like"/>
    <property type="match status" value="1"/>
</dbReference>
<dbReference type="InterPro" id="IPR017853">
    <property type="entry name" value="GH"/>
</dbReference>
<dbReference type="InterPro" id="IPR013738">
    <property type="entry name" value="Beta_galactosidase_Trimer"/>
</dbReference>
<dbReference type="Proteomes" id="UP000474957">
    <property type="component" value="Unassembled WGS sequence"/>
</dbReference>
<gene>
    <name evidence="2" type="ORF">GE300_21220</name>
</gene>
<evidence type="ECO:0000313" key="2">
    <source>
        <dbReference type="EMBL" id="MSU92071.1"/>
    </source>
</evidence>
<dbReference type="Gene3D" id="3.40.50.880">
    <property type="match status" value="1"/>
</dbReference>
<dbReference type="GO" id="GO:0005975">
    <property type="term" value="P:carbohydrate metabolic process"/>
    <property type="evidence" value="ECO:0007669"/>
    <property type="project" value="InterPro"/>
</dbReference>